<protein>
    <submittedName>
        <fullName evidence="2">Uncharacterized protein</fullName>
    </submittedName>
</protein>
<name>A0A9D4J696_DREPO</name>
<evidence type="ECO:0000256" key="1">
    <source>
        <dbReference type="SAM" id="MobiDB-lite"/>
    </source>
</evidence>
<dbReference type="Proteomes" id="UP000828390">
    <property type="component" value="Unassembled WGS sequence"/>
</dbReference>
<sequence length="155" mass="18242">MPSLLKLPFPEAFYEDWETGVPPRDITLAPFQRKQKFANVTPEDSHPPPQRVDEPNVVNRSRMKISDKILDSIFSKGSKYHRNEDGDERLPYFDDGFINDKGYNSNSMDDPHLEEFDKHLDLIHSTLGPVKSPQKTRRPEEPEREQDDEDRFRFR</sequence>
<evidence type="ECO:0000313" key="3">
    <source>
        <dbReference type="Proteomes" id="UP000828390"/>
    </source>
</evidence>
<accession>A0A9D4J696</accession>
<gene>
    <name evidence="2" type="ORF">DPMN_150738</name>
</gene>
<dbReference type="AlphaFoldDB" id="A0A9D4J696"/>
<keyword evidence="3" id="KW-1185">Reference proteome</keyword>
<comment type="caution">
    <text evidence="2">The sequence shown here is derived from an EMBL/GenBank/DDBJ whole genome shotgun (WGS) entry which is preliminary data.</text>
</comment>
<proteinExistence type="predicted"/>
<organism evidence="2 3">
    <name type="scientific">Dreissena polymorpha</name>
    <name type="common">Zebra mussel</name>
    <name type="synonym">Mytilus polymorpha</name>
    <dbReference type="NCBI Taxonomy" id="45954"/>
    <lineage>
        <taxon>Eukaryota</taxon>
        <taxon>Metazoa</taxon>
        <taxon>Spiralia</taxon>
        <taxon>Lophotrochozoa</taxon>
        <taxon>Mollusca</taxon>
        <taxon>Bivalvia</taxon>
        <taxon>Autobranchia</taxon>
        <taxon>Heteroconchia</taxon>
        <taxon>Euheterodonta</taxon>
        <taxon>Imparidentia</taxon>
        <taxon>Neoheterodontei</taxon>
        <taxon>Myida</taxon>
        <taxon>Dreissenoidea</taxon>
        <taxon>Dreissenidae</taxon>
        <taxon>Dreissena</taxon>
    </lineage>
</organism>
<dbReference type="EMBL" id="JAIWYP010000007">
    <property type="protein sequence ID" value="KAH3797163.1"/>
    <property type="molecule type" value="Genomic_DNA"/>
</dbReference>
<feature type="region of interest" description="Disordered" evidence="1">
    <location>
        <begin position="124"/>
        <end position="155"/>
    </location>
</feature>
<reference evidence="2" key="2">
    <citation type="submission" date="2020-11" db="EMBL/GenBank/DDBJ databases">
        <authorList>
            <person name="McCartney M.A."/>
            <person name="Auch B."/>
            <person name="Kono T."/>
            <person name="Mallez S."/>
            <person name="Becker A."/>
            <person name="Gohl D.M."/>
            <person name="Silverstein K.A.T."/>
            <person name="Koren S."/>
            <person name="Bechman K.B."/>
            <person name="Herman A."/>
            <person name="Abrahante J.E."/>
            <person name="Garbe J."/>
        </authorList>
    </citation>
    <scope>NUCLEOTIDE SEQUENCE</scope>
    <source>
        <strain evidence="2">Duluth1</strain>
        <tissue evidence="2">Whole animal</tissue>
    </source>
</reference>
<reference evidence="2" key="1">
    <citation type="journal article" date="2019" name="bioRxiv">
        <title>The Genome of the Zebra Mussel, Dreissena polymorpha: A Resource for Invasive Species Research.</title>
        <authorList>
            <person name="McCartney M.A."/>
            <person name="Auch B."/>
            <person name="Kono T."/>
            <person name="Mallez S."/>
            <person name="Zhang Y."/>
            <person name="Obille A."/>
            <person name="Becker A."/>
            <person name="Abrahante J.E."/>
            <person name="Garbe J."/>
            <person name="Badalamenti J.P."/>
            <person name="Herman A."/>
            <person name="Mangelson H."/>
            <person name="Liachko I."/>
            <person name="Sullivan S."/>
            <person name="Sone E.D."/>
            <person name="Koren S."/>
            <person name="Silverstein K.A.T."/>
            <person name="Beckman K.B."/>
            <person name="Gohl D.M."/>
        </authorList>
    </citation>
    <scope>NUCLEOTIDE SEQUENCE</scope>
    <source>
        <strain evidence="2">Duluth1</strain>
        <tissue evidence="2">Whole animal</tissue>
    </source>
</reference>
<evidence type="ECO:0000313" key="2">
    <source>
        <dbReference type="EMBL" id="KAH3797163.1"/>
    </source>
</evidence>